<proteinExistence type="predicted"/>
<evidence type="ECO:0000313" key="2">
    <source>
        <dbReference type="EMBL" id="QHT19971.1"/>
    </source>
</evidence>
<evidence type="ECO:0000256" key="1">
    <source>
        <dbReference type="SAM" id="Phobius"/>
    </source>
</evidence>
<feature type="transmembrane region" description="Helical" evidence="1">
    <location>
        <begin position="74"/>
        <end position="93"/>
    </location>
</feature>
<feature type="transmembrane region" description="Helical" evidence="1">
    <location>
        <begin position="6"/>
        <end position="32"/>
    </location>
</feature>
<organism evidence="2">
    <name type="scientific">viral metagenome</name>
    <dbReference type="NCBI Taxonomy" id="1070528"/>
    <lineage>
        <taxon>unclassified sequences</taxon>
        <taxon>metagenomes</taxon>
        <taxon>organismal metagenomes</taxon>
    </lineage>
</organism>
<feature type="transmembrane region" description="Helical" evidence="1">
    <location>
        <begin position="102"/>
        <end position="120"/>
    </location>
</feature>
<protein>
    <submittedName>
        <fullName evidence="2">Uncharacterized protein</fullName>
    </submittedName>
</protein>
<keyword evidence="1" id="KW-0812">Transmembrane</keyword>
<keyword evidence="1" id="KW-0472">Membrane</keyword>
<keyword evidence="1" id="KW-1133">Transmembrane helix</keyword>
<accession>A0A6C0DTZ5</accession>
<feature type="transmembrane region" description="Helical" evidence="1">
    <location>
        <begin position="44"/>
        <end position="62"/>
    </location>
</feature>
<dbReference type="EMBL" id="MN739673">
    <property type="protein sequence ID" value="QHT19971.1"/>
    <property type="molecule type" value="Genomic_DNA"/>
</dbReference>
<name>A0A6C0DTZ5_9ZZZZ</name>
<reference evidence="2" key="1">
    <citation type="journal article" date="2020" name="Nature">
        <title>Giant virus diversity and host interactions through global metagenomics.</title>
        <authorList>
            <person name="Schulz F."/>
            <person name="Roux S."/>
            <person name="Paez-Espino D."/>
            <person name="Jungbluth S."/>
            <person name="Walsh D.A."/>
            <person name="Denef V.J."/>
            <person name="McMahon K.D."/>
            <person name="Konstantinidis K.T."/>
            <person name="Eloe-Fadrosh E.A."/>
            <person name="Kyrpides N.C."/>
            <person name="Woyke T."/>
        </authorList>
    </citation>
    <scope>NUCLEOTIDE SEQUENCE</scope>
    <source>
        <strain evidence="2">GVMAG-M-3300023174-5</strain>
    </source>
</reference>
<dbReference type="AlphaFoldDB" id="A0A6C0DTZ5"/>
<sequence length="148" mass="17366">MESQVINYILFFTLFVIGQSLVMIGSFISLPYKNLSMWESLKMSLPFVWADWLFLTFAIMLLHKHSLLTNTQFLFTLIVFQFGATLLINRFYLKQKINISDYVAIGLLIIAYIISELHLFSKLFGLPIPKHEDDKKKRDKEIKQIIKD</sequence>